<gene>
    <name evidence="2" type="ORF">HAHE_43160</name>
</gene>
<keyword evidence="3" id="KW-1185">Reference proteome</keyword>
<protein>
    <submittedName>
        <fullName evidence="2">Uncharacterized protein</fullName>
    </submittedName>
</protein>
<evidence type="ECO:0000313" key="3">
    <source>
        <dbReference type="Proteomes" id="UP001374893"/>
    </source>
</evidence>
<dbReference type="EMBL" id="AP024702">
    <property type="protein sequence ID" value="BCX50408.1"/>
    <property type="molecule type" value="Genomic_DNA"/>
</dbReference>
<feature type="region of interest" description="Disordered" evidence="1">
    <location>
        <begin position="1"/>
        <end position="76"/>
    </location>
</feature>
<reference evidence="2 3" key="1">
    <citation type="submission" date="2021-06" db="EMBL/GenBank/DDBJ databases">
        <title>Complete genome of Haloferula helveola possessing various polysaccharide degrading enzymes.</title>
        <authorList>
            <person name="Takami H."/>
            <person name="Huang C."/>
            <person name="Hamasaki K."/>
        </authorList>
    </citation>
    <scope>NUCLEOTIDE SEQUENCE [LARGE SCALE GENOMIC DNA]</scope>
    <source>
        <strain evidence="2 3">CN-1</strain>
    </source>
</reference>
<feature type="compositionally biased region" description="Basic residues" evidence="1">
    <location>
        <begin position="57"/>
        <end position="76"/>
    </location>
</feature>
<accession>A0ABM7RK15</accession>
<proteinExistence type="predicted"/>
<dbReference type="Proteomes" id="UP001374893">
    <property type="component" value="Chromosome"/>
</dbReference>
<name>A0ABM7RK15_9BACT</name>
<organism evidence="2 3">
    <name type="scientific">Haloferula helveola</name>
    <dbReference type="NCBI Taxonomy" id="490095"/>
    <lineage>
        <taxon>Bacteria</taxon>
        <taxon>Pseudomonadati</taxon>
        <taxon>Verrucomicrobiota</taxon>
        <taxon>Verrucomicrobiia</taxon>
        <taxon>Verrucomicrobiales</taxon>
        <taxon>Verrucomicrobiaceae</taxon>
        <taxon>Haloferula</taxon>
    </lineage>
</organism>
<sequence>MVFMVPQELRPATSSVGSKSLMGRDIGKRAGERADALGSPAKRRHGSAPVRLSSTHQSRRERTRKFRTGLFHRGRF</sequence>
<feature type="compositionally biased region" description="Basic and acidic residues" evidence="1">
    <location>
        <begin position="25"/>
        <end position="35"/>
    </location>
</feature>
<evidence type="ECO:0000256" key="1">
    <source>
        <dbReference type="SAM" id="MobiDB-lite"/>
    </source>
</evidence>
<evidence type="ECO:0000313" key="2">
    <source>
        <dbReference type="EMBL" id="BCX50408.1"/>
    </source>
</evidence>